<dbReference type="AlphaFoldDB" id="A0A9X2BEH2"/>
<protein>
    <submittedName>
        <fullName evidence="3">DUF3899 domain-containing protein</fullName>
    </submittedName>
</protein>
<sequence length="117" mass="12531">MRFLAAGLLSAGAWKAYMLLFDIKGIEAINQSFLLGLLFLVGGVGAIISGTGFLHPLTKVVRAANPVFFRKHYVVSAAEKEMAASIKERTLSNPAIFLLGIGTGLSVCSILLLFLVY</sequence>
<reference evidence="3" key="1">
    <citation type="submission" date="2021-09" db="EMBL/GenBank/DDBJ databases">
        <title>Genome analysis of Fictibacillus sp. KIGAM418 isolated from marine sediment.</title>
        <authorList>
            <person name="Seo M.-J."/>
            <person name="Cho E.-S."/>
            <person name="Hwang C.Y."/>
        </authorList>
    </citation>
    <scope>NUCLEOTIDE SEQUENCE</scope>
    <source>
        <strain evidence="3">KIGAM418</strain>
    </source>
</reference>
<evidence type="ECO:0000313" key="3">
    <source>
        <dbReference type="EMBL" id="MCK6256092.1"/>
    </source>
</evidence>
<dbReference type="RefSeq" id="WP_248251808.1">
    <property type="nucleotide sequence ID" value="NZ_JAIWJX010000002.1"/>
</dbReference>
<accession>A0A9X2BEH2</accession>
<keyword evidence="4" id="KW-1185">Reference proteome</keyword>
<feature type="domain" description="DUF3899" evidence="2">
    <location>
        <begin position="29"/>
        <end position="114"/>
    </location>
</feature>
<evidence type="ECO:0000256" key="1">
    <source>
        <dbReference type="SAM" id="Phobius"/>
    </source>
</evidence>
<keyword evidence="1" id="KW-1133">Transmembrane helix</keyword>
<evidence type="ECO:0000259" key="2">
    <source>
        <dbReference type="Pfam" id="PF13038"/>
    </source>
</evidence>
<name>A0A9X2BEH2_9BACL</name>
<evidence type="ECO:0000313" key="4">
    <source>
        <dbReference type="Proteomes" id="UP001139011"/>
    </source>
</evidence>
<dbReference type="EMBL" id="JAIWJX010000002">
    <property type="protein sequence ID" value="MCK6256092.1"/>
    <property type="molecule type" value="Genomic_DNA"/>
</dbReference>
<dbReference type="Pfam" id="PF13038">
    <property type="entry name" value="DUF3899"/>
    <property type="match status" value="1"/>
</dbReference>
<keyword evidence="1" id="KW-0472">Membrane</keyword>
<dbReference type="Proteomes" id="UP001139011">
    <property type="component" value="Unassembled WGS sequence"/>
</dbReference>
<comment type="caution">
    <text evidence="3">The sequence shown here is derived from an EMBL/GenBank/DDBJ whole genome shotgun (WGS) entry which is preliminary data.</text>
</comment>
<keyword evidence="1" id="KW-0812">Transmembrane</keyword>
<proteinExistence type="predicted"/>
<feature type="transmembrane region" description="Helical" evidence="1">
    <location>
        <begin position="95"/>
        <end position="116"/>
    </location>
</feature>
<gene>
    <name evidence="3" type="ORF">LCY76_05680</name>
</gene>
<dbReference type="InterPro" id="IPR025007">
    <property type="entry name" value="DUF3899"/>
</dbReference>
<feature type="transmembrane region" description="Helical" evidence="1">
    <location>
        <begin position="34"/>
        <end position="54"/>
    </location>
</feature>
<organism evidence="3 4">
    <name type="scientific">Fictibacillus marinisediminis</name>
    <dbReference type="NCBI Taxonomy" id="2878389"/>
    <lineage>
        <taxon>Bacteria</taxon>
        <taxon>Bacillati</taxon>
        <taxon>Bacillota</taxon>
        <taxon>Bacilli</taxon>
        <taxon>Bacillales</taxon>
        <taxon>Fictibacillaceae</taxon>
        <taxon>Fictibacillus</taxon>
    </lineage>
</organism>